<feature type="signal peptide" evidence="1">
    <location>
        <begin position="1"/>
        <end position="23"/>
    </location>
</feature>
<dbReference type="Proteomes" id="UP000611796">
    <property type="component" value="Unassembled WGS sequence"/>
</dbReference>
<sequence>MKNKISILVAALLVSISGTLVFADNNSSNNKQDSKNHPVQITPEQLDVMGTITNIKHEGDNLIIRVEAVKDENIKDGIATLNLKPEARYDIADVIINKNTIIKKSDSDKVLKASDIKQNQRLEVKFEKIEGRSYPVYANAYSIMITDMKNY</sequence>
<keyword evidence="1" id="KW-0732">Signal</keyword>
<dbReference type="RefSeq" id="WP_187005340.1">
    <property type="nucleotide sequence ID" value="NZ_JACRWD010000001.1"/>
</dbReference>
<dbReference type="EMBL" id="JACRWD010000001">
    <property type="protein sequence ID" value="MBC6003020.1"/>
    <property type="molecule type" value="Genomic_DNA"/>
</dbReference>
<reference evidence="2 3" key="1">
    <citation type="submission" date="2020-08" db="EMBL/GenBank/DDBJ databases">
        <authorList>
            <person name="Liu C."/>
            <person name="Sun Q."/>
        </authorList>
    </citation>
    <scope>NUCLEOTIDE SEQUENCE [LARGE SCALE GENOMIC DNA]</scope>
    <source>
        <strain evidence="2 3">NSJ-45</strain>
    </source>
</reference>
<evidence type="ECO:0000313" key="2">
    <source>
        <dbReference type="EMBL" id="MBC6003020.1"/>
    </source>
</evidence>
<evidence type="ECO:0000313" key="3">
    <source>
        <dbReference type="Proteomes" id="UP000611796"/>
    </source>
</evidence>
<name>A0ABR7K263_9FIRM</name>
<evidence type="ECO:0000256" key="1">
    <source>
        <dbReference type="SAM" id="SignalP"/>
    </source>
</evidence>
<protein>
    <submittedName>
        <fullName evidence="2">Uncharacterized protein</fullName>
    </submittedName>
</protein>
<feature type="chain" id="PRO_5046855320" evidence="1">
    <location>
        <begin position="24"/>
        <end position="151"/>
    </location>
</feature>
<accession>A0ABR7K263</accession>
<proteinExistence type="predicted"/>
<organism evidence="2 3">
    <name type="scientific">Paeniclostridium hominis</name>
    <dbReference type="NCBI Taxonomy" id="2764329"/>
    <lineage>
        <taxon>Bacteria</taxon>
        <taxon>Bacillati</taxon>
        <taxon>Bacillota</taxon>
        <taxon>Clostridia</taxon>
        <taxon>Peptostreptococcales</taxon>
        <taxon>Peptostreptococcaceae</taxon>
        <taxon>Paeniclostridium</taxon>
    </lineage>
</organism>
<gene>
    <name evidence="2" type="ORF">H8891_04320</name>
</gene>
<comment type="caution">
    <text evidence="2">The sequence shown here is derived from an EMBL/GenBank/DDBJ whole genome shotgun (WGS) entry which is preliminary data.</text>
</comment>
<keyword evidence="3" id="KW-1185">Reference proteome</keyword>